<dbReference type="Proteomes" id="UP001268542">
    <property type="component" value="Unassembled WGS sequence"/>
</dbReference>
<dbReference type="Pfam" id="PF12483">
    <property type="entry name" value="GIDE"/>
    <property type="match status" value="1"/>
</dbReference>
<keyword evidence="15" id="KW-1185">Reference proteome</keyword>
<organism evidence="14 15">
    <name type="scientific">Nocardioides imazamoxiresistens</name>
    <dbReference type="NCBI Taxonomy" id="3231893"/>
    <lineage>
        <taxon>Bacteria</taxon>
        <taxon>Bacillati</taxon>
        <taxon>Actinomycetota</taxon>
        <taxon>Actinomycetes</taxon>
        <taxon>Propionibacteriales</taxon>
        <taxon>Nocardioidaceae</taxon>
        <taxon>Nocardioides</taxon>
    </lineage>
</organism>
<keyword evidence="8" id="KW-0833">Ubl conjugation pathway</keyword>
<evidence type="ECO:0000256" key="7">
    <source>
        <dbReference type="ARBA" id="ARBA00022771"/>
    </source>
</evidence>
<feature type="transmembrane region" description="Helical" evidence="12">
    <location>
        <begin position="245"/>
        <end position="266"/>
    </location>
</feature>
<evidence type="ECO:0000256" key="3">
    <source>
        <dbReference type="ARBA" id="ARBA00012483"/>
    </source>
</evidence>
<keyword evidence="10 12" id="KW-1133">Transmembrane helix</keyword>
<dbReference type="PANTHER" id="PTHR47568">
    <property type="match status" value="1"/>
</dbReference>
<protein>
    <recommendedName>
        <fullName evidence="3">RING-type E3 ubiquitin transferase</fullName>
        <ecNumber evidence="3">2.3.2.27</ecNumber>
    </recommendedName>
</protein>
<keyword evidence="6" id="KW-0479">Metal-binding</keyword>
<feature type="domain" description="E3 Ubiquitin ligase MUL1-like" evidence="13">
    <location>
        <begin position="102"/>
        <end position="257"/>
    </location>
</feature>
<dbReference type="EMBL" id="JAVYII010000001">
    <property type="protein sequence ID" value="MDT9591870.1"/>
    <property type="molecule type" value="Genomic_DNA"/>
</dbReference>
<evidence type="ECO:0000256" key="8">
    <source>
        <dbReference type="ARBA" id="ARBA00022786"/>
    </source>
</evidence>
<evidence type="ECO:0000256" key="12">
    <source>
        <dbReference type="SAM" id="Phobius"/>
    </source>
</evidence>
<dbReference type="RefSeq" id="WP_315730926.1">
    <property type="nucleotide sequence ID" value="NZ_JAVYII010000001.1"/>
</dbReference>
<evidence type="ECO:0000313" key="14">
    <source>
        <dbReference type="EMBL" id="MDT9591870.1"/>
    </source>
</evidence>
<evidence type="ECO:0000256" key="2">
    <source>
        <dbReference type="ARBA" id="ARBA00004141"/>
    </source>
</evidence>
<evidence type="ECO:0000256" key="4">
    <source>
        <dbReference type="ARBA" id="ARBA00022679"/>
    </source>
</evidence>
<reference evidence="14 15" key="1">
    <citation type="submission" date="2023-08" db="EMBL/GenBank/DDBJ databases">
        <title>Nocardioides seae sp. nov., a bacterium isolated from a soil.</title>
        <authorList>
            <person name="Wang X."/>
        </authorList>
    </citation>
    <scope>NUCLEOTIDE SEQUENCE [LARGE SCALE GENOMIC DNA]</scope>
    <source>
        <strain evidence="14 15">YZH12</strain>
    </source>
</reference>
<evidence type="ECO:0000256" key="11">
    <source>
        <dbReference type="ARBA" id="ARBA00023136"/>
    </source>
</evidence>
<evidence type="ECO:0000256" key="10">
    <source>
        <dbReference type="ARBA" id="ARBA00022989"/>
    </source>
</evidence>
<comment type="catalytic activity">
    <reaction evidence="1">
        <text>S-ubiquitinyl-[E2 ubiquitin-conjugating enzyme]-L-cysteine + [acceptor protein]-L-lysine = [E2 ubiquitin-conjugating enzyme]-L-cysteine + N(6)-ubiquitinyl-[acceptor protein]-L-lysine.</text>
        <dbReference type="EC" id="2.3.2.27"/>
    </reaction>
</comment>
<proteinExistence type="predicted"/>
<keyword evidence="7" id="KW-0863">Zinc-finger</keyword>
<dbReference type="PANTHER" id="PTHR47568:SF2">
    <property type="entry name" value="E3 UBIQUITIN-PROTEIN LIGASE SP1-RELATED"/>
    <property type="match status" value="1"/>
</dbReference>
<keyword evidence="4" id="KW-0808">Transferase</keyword>
<keyword evidence="5 12" id="KW-0812">Transmembrane</keyword>
<comment type="subcellular location">
    <subcellularLocation>
        <location evidence="2">Membrane</location>
        <topology evidence="2">Multi-pass membrane protein</topology>
    </subcellularLocation>
</comment>
<dbReference type="InterPro" id="IPR022170">
    <property type="entry name" value="MUL1-like"/>
</dbReference>
<evidence type="ECO:0000256" key="9">
    <source>
        <dbReference type="ARBA" id="ARBA00022833"/>
    </source>
</evidence>
<evidence type="ECO:0000256" key="5">
    <source>
        <dbReference type="ARBA" id="ARBA00022692"/>
    </source>
</evidence>
<keyword evidence="11 12" id="KW-0472">Membrane</keyword>
<accession>A0ABU3PSV1</accession>
<dbReference type="InterPro" id="IPR044231">
    <property type="entry name" value="SP1/SPL1"/>
</dbReference>
<comment type="caution">
    <text evidence="14">The sequence shown here is derived from an EMBL/GenBank/DDBJ whole genome shotgun (WGS) entry which is preliminary data.</text>
</comment>
<dbReference type="EC" id="2.3.2.27" evidence="3"/>
<evidence type="ECO:0000259" key="13">
    <source>
        <dbReference type="Pfam" id="PF12483"/>
    </source>
</evidence>
<name>A0ABU3PSV1_9ACTN</name>
<evidence type="ECO:0000313" key="15">
    <source>
        <dbReference type="Proteomes" id="UP001268542"/>
    </source>
</evidence>
<keyword evidence="9" id="KW-0862">Zinc</keyword>
<gene>
    <name evidence="14" type="ORF">RDV89_02230</name>
</gene>
<evidence type="ECO:0000256" key="6">
    <source>
        <dbReference type="ARBA" id="ARBA00022723"/>
    </source>
</evidence>
<sequence length="267" mass="28846">MSWFFVAALFAVAFGAYSLYNAHRAKGEVADLLAVQASTTDVVAQMHAAALAAAGPGAYRERVELEGVVEVGPQGPLTSEVSGTTCVWHQHKVTRHYEDVRRDKDGNRRTTKRTEKVVDNRTREPFVLRDAAGTITVVPVDGVKHAHKSASEFRDRQSADRGTDIRLGSFSMSLPSGNRGGGTLGHEYEEWVLTPGTSVFVSGEAVCRNGQLELRAPEGGRLLVSTRSEAELLDKSRSDHRRNQLLGLGCLALGVVLAVVGLVDLLV</sequence>
<evidence type="ECO:0000256" key="1">
    <source>
        <dbReference type="ARBA" id="ARBA00000900"/>
    </source>
</evidence>